<reference evidence="4" key="1">
    <citation type="submission" date="2019-05" db="EMBL/GenBank/DDBJ databases">
        <title>Complete genome sequencing of Absiella argi strain JCM 30884.</title>
        <authorList>
            <person name="Sakamoto M."/>
            <person name="Murakami T."/>
            <person name="Mori H."/>
        </authorList>
    </citation>
    <scope>NUCLEOTIDE SEQUENCE [LARGE SCALE GENOMIC DNA]</scope>
    <source>
        <strain evidence="4">JCM 30884</strain>
    </source>
</reference>
<dbReference type="Proteomes" id="UP000464754">
    <property type="component" value="Chromosome"/>
</dbReference>
<dbReference type="Pfam" id="PF05257">
    <property type="entry name" value="CHAP"/>
    <property type="match status" value="1"/>
</dbReference>
<organism evidence="3 4">
    <name type="scientific">Amedibacterium intestinale</name>
    <dbReference type="NCBI Taxonomy" id="2583452"/>
    <lineage>
        <taxon>Bacteria</taxon>
        <taxon>Bacillati</taxon>
        <taxon>Bacillota</taxon>
        <taxon>Erysipelotrichia</taxon>
        <taxon>Erysipelotrichales</taxon>
        <taxon>Erysipelotrichaceae</taxon>
        <taxon>Amedibacterium</taxon>
    </lineage>
</organism>
<keyword evidence="1" id="KW-1133">Transmembrane helix</keyword>
<dbReference type="KEGG" id="aarg:Aargi30884_15180"/>
<dbReference type="RefSeq" id="WP_163051929.1">
    <property type="nucleotide sequence ID" value="NZ_AP019695.1"/>
</dbReference>
<evidence type="ECO:0000256" key="1">
    <source>
        <dbReference type="SAM" id="Phobius"/>
    </source>
</evidence>
<accession>A0A6N4TJP2</accession>
<dbReference type="SUPFAM" id="SSF54001">
    <property type="entry name" value="Cysteine proteinases"/>
    <property type="match status" value="1"/>
</dbReference>
<keyword evidence="4" id="KW-1185">Reference proteome</keyword>
<feature type="transmembrane region" description="Helical" evidence="1">
    <location>
        <begin position="311"/>
        <end position="333"/>
    </location>
</feature>
<dbReference type="EMBL" id="AP019695">
    <property type="protein sequence ID" value="BBK22615.1"/>
    <property type="molecule type" value="Genomic_DNA"/>
</dbReference>
<keyword evidence="1" id="KW-0812">Transmembrane</keyword>
<protein>
    <recommendedName>
        <fullName evidence="2">Peptidase C51 domain-containing protein</fullName>
    </recommendedName>
</protein>
<dbReference type="Pfam" id="PF13702">
    <property type="entry name" value="Lysozyme_like"/>
    <property type="match status" value="1"/>
</dbReference>
<dbReference type="Gene3D" id="3.90.1720.10">
    <property type="entry name" value="endopeptidase domain like (from Nostoc punctiforme)"/>
    <property type="match status" value="1"/>
</dbReference>
<dbReference type="PROSITE" id="PS50911">
    <property type="entry name" value="CHAP"/>
    <property type="match status" value="1"/>
</dbReference>
<gene>
    <name evidence="3" type="ORF">Aargi30884_15180</name>
</gene>
<evidence type="ECO:0000313" key="3">
    <source>
        <dbReference type="EMBL" id="BBK22615.1"/>
    </source>
</evidence>
<dbReference type="InterPro" id="IPR023346">
    <property type="entry name" value="Lysozyme-like_dom_sf"/>
</dbReference>
<feature type="transmembrane region" description="Helical" evidence="1">
    <location>
        <begin position="339"/>
        <end position="360"/>
    </location>
</feature>
<dbReference type="AlphaFoldDB" id="A0A6N4TJP2"/>
<dbReference type="InterPro" id="IPR038765">
    <property type="entry name" value="Papain-like_cys_pep_sf"/>
</dbReference>
<dbReference type="InterPro" id="IPR007921">
    <property type="entry name" value="CHAP_dom"/>
</dbReference>
<name>A0A6N4TJP2_9FIRM</name>
<dbReference type="SUPFAM" id="SSF53955">
    <property type="entry name" value="Lysozyme-like"/>
    <property type="match status" value="1"/>
</dbReference>
<sequence length="688" mass="77226">MDIKTSQQKITEFKEASKTASKDILTGSAYTATEVGQRATASLNDMRKDVFSTTRHLSGTVGSEIVNRTPDIYDIGSQGEGEITSEGAGALIGNSVMAGRTVYRKAKGATGIVVEQATKRIISDKKLENRKKEKDEFLENIKENGITSKEIKDIDVKYKDILIGRSRKDIASYKDRVSLSRTKQNDFSGLSFEEKMQVMKAKHKAGKYDRSLLRREKWMSHSSYMKNTGFHTKSIRKTLGNQTRKFMNRPGYTMRRGGDQTIATAYDIAQKGVRGGAKSVFFTIKHRKKFYKGAKSVVYAIRHPVASLMNVLRMIAALFSSLVSFLVSIPAMVTSIITLLPLIIVVIVVVTVVTTLFGWWNEITKVKIEAIGITSEVLSYEQVIEDSLDKWWDDDWKPLVMAVMMQESAGKGCDPMQASESEYNQLYPREPAGTSCKFGITDSDYSIEIGIKHLRDSMRRAGVEEPDDVKRLPYALQGYNFGNGWFREYDEWTADNAKNYSEKINGGDPDYPYHVLRYYSVGGVGGAVDNMPDFTNKNAWKAPYNPYAPEYYGQCTWFAWGRFYEIYGYSPGFIGNGNQCAGQLLMAHPDKFMPSYSEPKAGSVFSIIGTKNDPKSHTGIIISYDGENVTWQDGNYNNATDDWDYAITDWRQQTDTLENFKKRYAGPGGVVLFANPVEPPQKDKGGSK</sequence>
<dbReference type="InterPro" id="IPR047194">
    <property type="entry name" value="CwlT-like_lysozyme"/>
</dbReference>
<evidence type="ECO:0000313" key="4">
    <source>
        <dbReference type="Proteomes" id="UP000464754"/>
    </source>
</evidence>
<feature type="domain" description="Peptidase C51" evidence="2">
    <location>
        <begin position="530"/>
        <end position="666"/>
    </location>
</feature>
<evidence type="ECO:0000259" key="2">
    <source>
        <dbReference type="PROSITE" id="PS50911"/>
    </source>
</evidence>
<proteinExistence type="predicted"/>
<dbReference type="Gene3D" id="1.10.530.10">
    <property type="match status" value="1"/>
</dbReference>
<keyword evidence="1" id="KW-0472">Membrane</keyword>